<gene>
    <name evidence="3" type="ORF">OXD698_LOCUS47759</name>
</gene>
<proteinExistence type="predicted"/>
<dbReference type="InterPro" id="IPR037293">
    <property type="entry name" value="Gal_Oxidase_central_sf"/>
</dbReference>
<evidence type="ECO:0000313" key="4">
    <source>
        <dbReference type="Proteomes" id="UP000663844"/>
    </source>
</evidence>
<evidence type="ECO:0000256" key="1">
    <source>
        <dbReference type="ARBA" id="ARBA00022441"/>
    </source>
</evidence>
<dbReference type="Proteomes" id="UP000663844">
    <property type="component" value="Unassembled WGS sequence"/>
</dbReference>
<dbReference type="SUPFAM" id="SSF117281">
    <property type="entry name" value="Kelch motif"/>
    <property type="match status" value="1"/>
</dbReference>
<dbReference type="AlphaFoldDB" id="A0A820JX71"/>
<keyword evidence="2" id="KW-0677">Repeat</keyword>
<evidence type="ECO:0000256" key="2">
    <source>
        <dbReference type="ARBA" id="ARBA00022737"/>
    </source>
</evidence>
<dbReference type="Gene3D" id="2.130.10.80">
    <property type="entry name" value="Galactose oxidase/kelch, beta-propeller"/>
    <property type="match status" value="1"/>
</dbReference>
<evidence type="ECO:0000313" key="3">
    <source>
        <dbReference type="EMBL" id="CAF4332235.1"/>
    </source>
</evidence>
<keyword evidence="1" id="KW-0880">Kelch repeat</keyword>
<name>A0A820JX71_9BILA</name>
<reference evidence="3" key="1">
    <citation type="submission" date="2021-02" db="EMBL/GenBank/DDBJ databases">
        <authorList>
            <person name="Nowell W R."/>
        </authorList>
    </citation>
    <scope>NUCLEOTIDE SEQUENCE</scope>
</reference>
<dbReference type="PANTHER" id="PTHR46344:SF27">
    <property type="entry name" value="KELCH REPEAT SUPERFAMILY PROTEIN"/>
    <property type="match status" value="1"/>
</dbReference>
<accession>A0A820JX71</accession>
<dbReference type="EMBL" id="CAJOAZ010019048">
    <property type="protein sequence ID" value="CAF4332235.1"/>
    <property type="molecule type" value="Genomic_DNA"/>
</dbReference>
<dbReference type="InterPro" id="IPR006652">
    <property type="entry name" value="Kelch_1"/>
</dbReference>
<dbReference type="Pfam" id="PF24681">
    <property type="entry name" value="Kelch_KLHDC2_KLHL20_DRC7"/>
    <property type="match status" value="1"/>
</dbReference>
<sequence>MNIERRQHTQTILTNELVLVAGGYNGAYLNSAELYNSSAGTWTTTGNMTVKRFCHTASKLADGSVLVAGGFNDANGAYTSPVRYLNSAELYNPSTGTWTTTGSMSVRRQDHTASTLANGSVLIVGGFNSDGHLNSAELYNPSAGTWTTTGNMSAARAYHKASTLKDGSVLVAGGENGHNSYLNSAELYNSS</sequence>
<feature type="non-terminal residue" evidence="3">
    <location>
        <position position="191"/>
    </location>
</feature>
<comment type="caution">
    <text evidence="3">The sequence shown here is derived from an EMBL/GenBank/DDBJ whole genome shotgun (WGS) entry which is preliminary data.</text>
</comment>
<dbReference type="PANTHER" id="PTHR46344">
    <property type="entry name" value="OS02G0202900 PROTEIN"/>
    <property type="match status" value="1"/>
</dbReference>
<dbReference type="InterPro" id="IPR015915">
    <property type="entry name" value="Kelch-typ_b-propeller"/>
</dbReference>
<organism evidence="3 4">
    <name type="scientific">Adineta steineri</name>
    <dbReference type="NCBI Taxonomy" id="433720"/>
    <lineage>
        <taxon>Eukaryota</taxon>
        <taxon>Metazoa</taxon>
        <taxon>Spiralia</taxon>
        <taxon>Gnathifera</taxon>
        <taxon>Rotifera</taxon>
        <taxon>Eurotatoria</taxon>
        <taxon>Bdelloidea</taxon>
        <taxon>Adinetida</taxon>
        <taxon>Adinetidae</taxon>
        <taxon>Adineta</taxon>
    </lineage>
</organism>
<protein>
    <submittedName>
        <fullName evidence="3">Uncharacterized protein</fullName>
    </submittedName>
</protein>
<dbReference type="Gene3D" id="2.120.10.80">
    <property type="entry name" value="Kelch-type beta propeller"/>
    <property type="match status" value="1"/>
</dbReference>
<dbReference type="SMART" id="SM00612">
    <property type="entry name" value="Kelch"/>
    <property type="match status" value="3"/>
</dbReference>